<proteinExistence type="predicted"/>
<reference evidence="1 2" key="1">
    <citation type="journal article" date="2007" name="Science">
        <title>The Chlamydomonas genome reveals the evolution of key animal and plant functions.</title>
        <authorList>
            <person name="Merchant S.S."/>
            <person name="Prochnik S.E."/>
            <person name="Vallon O."/>
            <person name="Harris E.H."/>
            <person name="Karpowicz S.J."/>
            <person name="Witman G.B."/>
            <person name="Terry A."/>
            <person name="Salamov A."/>
            <person name="Fritz-Laylin L.K."/>
            <person name="Marechal-Drouard L."/>
            <person name="Marshall W.F."/>
            <person name="Qu L.H."/>
            <person name="Nelson D.R."/>
            <person name="Sanderfoot A.A."/>
            <person name="Spalding M.H."/>
            <person name="Kapitonov V.V."/>
            <person name="Ren Q."/>
            <person name="Ferris P."/>
            <person name="Lindquist E."/>
            <person name="Shapiro H."/>
            <person name="Lucas S.M."/>
            <person name="Grimwood J."/>
            <person name="Schmutz J."/>
            <person name="Cardol P."/>
            <person name="Cerutti H."/>
            <person name="Chanfreau G."/>
            <person name="Chen C.L."/>
            <person name="Cognat V."/>
            <person name="Croft M.T."/>
            <person name="Dent R."/>
            <person name="Dutcher S."/>
            <person name="Fernandez E."/>
            <person name="Fukuzawa H."/>
            <person name="Gonzalez-Ballester D."/>
            <person name="Gonzalez-Halphen D."/>
            <person name="Hallmann A."/>
            <person name="Hanikenne M."/>
            <person name="Hippler M."/>
            <person name="Inwood W."/>
            <person name="Jabbari K."/>
            <person name="Kalanon M."/>
            <person name="Kuras R."/>
            <person name="Lefebvre P.A."/>
            <person name="Lemaire S.D."/>
            <person name="Lobanov A.V."/>
            <person name="Lohr M."/>
            <person name="Manuell A."/>
            <person name="Meier I."/>
            <person name="Mets L."/>
            <person name="Mittag M."/>
            <person name="Mittelmeier T."/>
            <person name="Moroney J.V."/>
            <person name="Moseley J."/>
            <person name="Napoli C."/>
            <person name="Nedelcu A.M."/>
            <person name="Niyogi K."/>
            <person name="Novoselov S.V."/>
            <person name="Paulsen I.T."/>
            <person name="Pazour G."/>
            <person name="Purton S."/>
            <person name="Ral J.P."/>
            <person name="Riano-Pachon D.M."/>
            <person name="Riekhof W."/>
            <person name="Rymarquis L."/>
            <person name="Schroda M."/>
            <person name="Stern D."/>
            <person name="Umen J."/>
            <person name="Willows R."/>
            <person name="Wilson N."/>
            <person name="Zimmer S.L."/>
            <person name="Allmer J."/>
            <person name="Balk J."/>
            <person name="Bisova K."/>
            <person name="Chen C.J."/>
            <person name="Elias M."/>
            <person name="Gendler K."/>
            <person name="Hauser C."/>
            <person name="Lamb M.R."/>
            <person name="Ledford H."/>
            <person name="Long J.C."/>
            <person name="Minagawa J."/>
            <person name="Page M.D."/>
            <person name="Pan J."/>
            <person name="Pootakham W."/>
            <person name="Roje S."/>
            <person name="Rose A."/>
            <person name="Stahlberg E."/>
            <person name="Terauchi A.M."/>
            <person name="Yang P."/>
            <person name="Ball S."/>
            <person name="Bowler C."/>
            <person name="Dieckmann C.L."/>
            <person name="Gladyshev V.N."/>
            <person name="Green P."/>
            <person name="Jorgensen R."/>
            <person name="Mayfield S."/>
            <person name="Mueller-Roeber B."/>
            <person name="Rajamani S."/>
            <person name="Sayre R.T."/>
            <person name="Brokstein P."/>
            <person name="Dubchak I."/>
            <person name="Goodstein D."/>
            <person name="Hornick L."/>
            <person name="Huang Y.W."/>
            <person name="Jhaveri J."/>
            <person name="Luo Y."/>
            <person name="Martinez D."/>
            <person name="Ngau W.C."/>
            <person name="Otillar B."/>
            <person name="Poliakov A."/>
            <person name="Porter A."/>
            <person name="Szajkowski L."/>
            <person name="Werner G."/>
            <person name="Zhou K."/>
            <person name="Grigoriev I.V."/>
            <person name="Rokhsar D.S."/>
            <person name="Grossman A.R."/>
        </authorList>
    </citation>
    <scope>NUCLEOTIDE SEQUENCE [LARGE SCALE GENOMIC DNA]</scope>
    <source>
        <strain evidence="2">CC-503</strain>
    </source>
</reference>
<dbReference type="RefSeq" id="XP_042920895.1">
    <property type="nucleotide sequence ID" value="XM_043065805.1"/>
</dbReference>
<dbReference type="Proteomes" id="UP000006906">
    <property type="component" value="Chromosome 9"/>
</dbReference>
<sequence>MRHALMRCCLVKRGLRVAAGMVAAAVQGLEAATAAALGRWPWRLRRWRRAWQLRRWRSSLSGAGPGCAWRMTWRQQWQRACA</sequence>
<name>A0A2K3DD55_CHLRE</name>
<protein>
    <submittedName>
        <fullName evidence="1">Uncharacterized protein</fullName>
    </submittedName>
</protein>
<keyword evidence="2" id="KW-1185">Reference proteome</keyword>
<accession>A0A2K3DD55</accession>
<dbReference type="Gramene" id="PNW78461">
    <property type="protein sequence ID" value="PNW78461"/>
    <property type="gene ID" value="CHLRE_09g396586v5"/>
</dbReference>
<dbReference type="GeneID" id="66054700"/>
<dbReference type="AlphaFoldDB" id="A0A2K3DD55"/>
<gene>
    <name evidence="1" type="ORF">CHLRE_09g396586v5</name>
</gene>
<organism evidence="1 2">
    <name type="scientific">Chlamydomonas reinhardtii</name>
    <name type="common">Chlamydomonas smithii</name>
    <dbReference type="NCBI Taxonomy" id="3055"/>
    <lineage>
        <taxon>Eukaryota</taxon>
        <taxon>Viridiplantae</taxon>
        <taxon>Chlorophyta</taxon>
        <taxon>core chlorophytes</taxon>
        <taxon>Chlorophyceae</taxon>
        <taxon>CS clade</taxon>
        <taxon>Chlamydomonadales</taxon>
        <taxon>Chlamydomonadaceae</taxon>
        <taxon>Chlamydomonas</taxon>
    </lineage>
</organism>
<evidence type="ECO:0000313" key="1">
    <source>
        <dbReference type="EMBL" id="PNW78461.1"/>
    </source>
</evidence>
<evidence type="ECO:0000313" key="2">
    <source>
        <dbReference type="Proteomes" id="UP000006906"/>
    </source>
</evidence>
<dbReference type="InParanoid" id="A0A2K3DD55"/>
<dbReference type="KEGG" id="cre:CHLRE_09g396586v5"/>
<dbReference type="EMBL" id="CM008970">
    <property type="protein sequence ID" value="PNW78461.1"/>
    <property type="molecule type" value="Genomic_DNA"/>
</dbReference>